<organism evidence="1 2">
    <name type="scientific">Pasteurella atlantica</name>
    <dbReference type="NCBI Taxonomy" id="2827233"/>
    <lineage>
        <taxon>Bacteria</taxon>
        <taxon>Pseudomonadati</taxon>
        <taxon>Pseudomonadota</taxon>
        <taxon>Gammaproteobacteria</taxon>
        <taxon>Pasteurellales</taxon>
        <taxon>Pasteurellaceae</taxon>
        <taxon>Pasteurella</taxon>
    </lineage>
</organism>
<proteinExistence type="predicted"/>
<evidence type="ECO:0000313" key="2">
    <source>
        <dbReference type="Proteomes" id="UP001228568"/>
    </source>
</evidence>
<keyword evidence="2" id="KW-1185">Reference proteome</keyword>
<accession>A0ACC6HJ75</accession>
<dbReference type="EMBL" id="JASAWV010000001">
    <property type="protein sequence ID" value="MDP8050926.1"/>
    <property type="molecule type" value="Genomic_DNA"/>
</dbReference>
<dbReference type="Proteomes" id="UP001228568">
    <property type="component" value="Unassembled WGS sequence"/>
</dbReference>
<gene>
    <name evidence="1" type="ORF">QJU23_00615</name>
</gene>
<feature type="non-terminal residue" evidence="1">
    <location>
        <position position="1"/>
    </location>
</feature>
<protein>
    <submittedName>
        <fullName evidence="1">Uncharacterized protein</fullName>
    </submittedName>
</protein>
<reference evidence="1 2" key="1">
    <citation type="journal article" date="2023" name="Front. Microbiol.">
        <title>Phylogeography and host specificity of Pasteurellaceae pathogenic to sea-farmed fish in the north-east Atlantic.</title>
        <authorList>
            <person name="Gulla S."/>
            <person name="Colquhoun D.J."/>
            <person name="Olsen A.B."/>
            <person name="Spilsberg B."/>
            <person name="Lagesen K."/>
            <person name="Aakesson C.P."/>
            <person name="Strom S."/>
            <person name="Manji F."/>
            <person name="Birkbeck T.H."/>
            <person name="Nilsen H.K."/>
        </authorList>
    </citation>
    <scope>NUCLEOTIDE SEQUENCE [LARGE SCALE GENOMIC DNA]</scope>
    <source>
        <strain evidence="1 2">VIB3695</strain>
    </source>
</reference>
<evidence type="ECO:0000313" key="1">
    <source>
        <dbReference type="EMBL" id="MDP8050926.1"/>
    </source>
</evidence>
<sequence length="240" mass="27835">RYVEHCELGINPPLVDDTVYEKIDIIEKEPPKEEPQLERYVEHCELGINPPLVDDTVYEKIDIIEKEPPKEEPQLERYVEHCELGINPPLVDDTVYEKIDITEKEPLKEEPRLVDDGESCEDIEEYLVDDNVYMEGNEHQLYIYKNSEHSNMDHFTGIQNIYLSGKELKLTISDDVLDKIANDDNDHKVIINSEKLADELYLEGNFIKTTETESHNGQEYIKYTDEIGNALIVDPDITVI</sequence>
<name>A0ACC6HJ75_9PAST</name>
<comment type="caution">
    <text evidence="1">The sequence shown here is derived from an EMBL/GenBank/DDBJ whole genome shotgun (WGS) entry which is preliminary data.</text>
</comment>